<accession>A0A0E9X9M5</accession>
<organism evidence="1">
    <name type="scientific">Anguilla anguilla</name>
    <name type="common">European freshwater eel</name>
    <name type="synonym">Muraena anguilla</name>
    <dbReference type="NCBI Taxonomy" id="7936"/>
    <lineage>
        <taxon>Eukaryota</taxon>
        <taxon>Metazoa</taxon>
        <taxon>Chordata</taxon>
        <taxon>Craniata</taxon>
        <taxon>Vertebrata</taxon>
        <taxon>Euteleostomi</taxon>
        <taxon>Actinopterygii</taxon>
        <taxon>Neopterygii</taxon>
        <taxon>Teleostei</taxon>
        <taxon>Anguilliformes</taxon>
        <taxon>Anguillidae</taxon>
        <taxon>Anguilla</taxon>
    </lineage>
</organism>
<proteinExistence type="predicted"/>
<reference evidence="1" key="2">
    <citation type="journal article" date="2015" name="Fish Shellfish Immunol.">
        <title>Early steps in the European eel (Anguilla anguilla)-Vibrio vulnificus interaction in the gills: Role of the RtxA13 toxin.</title>
        <authorList>
            <person name="Callol A."/>
            <person name="Pajuelo D."/>
            <person name="Ebbesson L."/>
            <person name="Teles M."/>
            <person name="MacKenzie S."/>
            <person name="Amaro C."/>
        </authorList>
    </citation>
    <scope>NUCLEOTIDE SEQUENCE</scope>
</reference>
<reference evidence="1" key="1">
    <citation type="submission" date="2014-11" db="EMBL/GenBank/DDBJ databases">
        <authorList>
            <person name="Amaro Gonzalez C."/>
        </authorList>
    </citation>
    <scope>NUCLEOTIDE SEQUENCE</scope>
</reference>
<name>A0A0E9X9M5_ANGAN</name>
<sequence>MGINLLLFALLVLNKQFTFVYCVRRF</sequence>
<protein>
    <submittedName>
        <fullName evidence="1">Uncharacterized protein</fullName>
    </submittedName>
</protein>
<dbReference type="EMBL" id="GBXM01009130">
    <property type="protein sequence ID" value="JAH99447.1"/>
    <property type="molecule type" value="Transcribed_RNA"/>
</dbReference>
<evidence type="ECO:0000313" key="1">
    <source>
        <dbReference type="EMBL" id="JAH99447.1"/>
    </source>
</evidence>
<dbReference type="AlphaFoldDB" id="A0A0E9X9M5"/>